<dbReference type="AlphaFoldDB" id="A0A382HGI3"/>
<accession>A0A382HGI3</accession>
<dbReference type="EMBL" id="UINC01061155">
    <property type="protein sequence ID" value="SVB86424.1"/>
    <property type="molecule type" value="Genomic_DNA"/>
</dbReference>
<sequence>MTCKPVLLALLPVLIPLALFFSAPSAFCQDMSDPEFVESLEEDPLAETEPDPSFEEDP</sequence>
<feature type="region of interest" description="Disordered" evidence="1">
    <location>
        <begin position="37"/>
        <end position="58"/>
    </location>
</feature>
<evidence type="ECO:0000256" key="1">
    <source>
        <dbReference type="SAM" id="MobiDB-lite"/>
    </source>
</evidence>
<protein>
    <submittedName>
        <fullName evidence="2">Uncharacterized protein</fullName>
    </submittedName>
</protein>
<name>A0A382HGI3_9ZZZZ</name>
<feature type="non-terminal residue" evidence="2">
    <location>
        <position position="58"/>
    </location>
</feature>
<reference evidence="2" key="1">
    <citation type="submission" date="2018-05" db="EMBL/GenBank/DDBJ databases">
        <authorList>
            <person name="Lanie J.A."/>
            <person name="Ng W.-L."/>
            <person name="Kazmierczak K.M."/>
            <person name="Andrzejewski T.M."/>
            <person name="Davidsen T.M."/>
            <person name="Wayne K.J."/>
            <person name="Tettelin H."/>
            <person name="Glass J.I."/>
            <person name="Rusch D."/>
            <person name="Podicherti R."/>
            <person name="Tsui H.-C.T."/>
            <person name="Winkler M.E."/>
        </authorList>
    </citation>
    <scope>NUCLEOTIDE SEQUENCE</scope>
</reference>
<proteinExistence type="predicted"/>
<organism evidence="2">
    <name type="scientific">marine metagenome</name>
    <dbReference type="NCBI Taxonomy" id="408172"/>
    <lineage>
        <taxon>unclassified sequences</taxon>
        <taxon>metagenomes</taxon>
        <taxon>ecological metagenomes</taxon>
    </lineage>
</organism>
<gene>
    <name evidence="2" type="ORF">METZ01_LOCUS239278</name>
</gene>
<evidence type="ECO:0000313" key="2">
    <source>
        <dbReference type="EMBL" id="SVB86424.1"/>
    </source>
</evidence>